<dbReference type="InterPro" id="IPR007327">
    <property type="entry name" value="TPD52"/>
</dbReference>
<accession>A0ABM1EV65</accession>
<evidence type="ECO:0000256" key="3">
    <source>
        <dbReference type="SAM" id="MobiDB-lite"/>
    </source>
</evidence>
<feature type="compositionally biased region" description="Polar residues" evidence="3">
    <location>
        <begin position="204"/>
        <end position="214"/>
    </location>
</feature>
<protein>
    <submittedName>
        <fullName evidence="5">Tumor protein D52-like isoform X1</fullName>
    </submittedName>
</protein>
<dbReference type="RefSeq" id="XP_014676086.1">
    <property type="nucleotide sequence ID" value="XM_014820600.1"/>
</dbReference>
<evidence type="ECO:0000313" key="4">
    <source>
        <dbReference type="Proteomes" id="UP000695022"/>
    </source>
</evidence>
<evidence type="ECO:0000313" key="5">
    <source>
        <dbReference type="RefSeq" id="XP_014676086.1"/>
    </source>
</evidence>
<proteinExistence type="inferred from homology"/>
<feature type="region of interest" description="Disordered" evidence="3">
    <location>
        <begin position="182"/>
        <end position="222"/>
    </location>
</feature>
<keyword evidence="2" id="KW-0175">Coiled coil</keyword>
<name>A0ABM1EV65_PRICU</name>
<evidence type="ECO:0000256" key="1">
    <source>
        <dbReference type="ARBA" id="ARBA00005702"/>
    </source>
</evidence>
<feature type="region of interest" description="Disordered" evidence="3">
    <location>
        <begin position="1"/>
        <end position="47"/>
    </location>
</feature>
<gene>
    <name evidence="5" type="primary">LOC106816054</name>
</gene>
<sequence length="222" mass="24995">MSMTPEEKDHELYDNAEMTNENLYNSTTASPDSGVHPNITDPVEHARQQEEWRQELIKVDDEIQTLRQVLSAKVRRSQELKQKLGITPLQEWQHDIQSGLKTVTESDVYQKTSHGLKVAGEKTTEALSSIGTSVSKKMVDLRSTTAFKSFEEKMESAYTQVKGGSRRTSWGRRYSWASRFQTKVTGTGEQGGDDTHLLTPEVTVKSQSAPTTPSTDEKMELK</sequence>
<reference evidence="5" key="1">
    <citation type="submission" date="2025-08" db="UniProtKB">
        <authorList>
            <consortium name="RefSeq"/>
        </authorList>
    </citation>
    <scope>IDENTIFICATION</scope>
</reference>
<dbReference type="GeneID" id="106816054"/>
<dbReference type="Pfam" id="PF04201">
    <property type="entry name" value="TPD52"/>
    <property type="match status" value="1"/>
</dbReference>
<evidence type="ECO:0000256" key="2">
    <source>
        <dbReference type="ARBA" id="ARBA00023054"/>
    </source>
</evidence>
<dbReference type="Proteomes" id="UP000695022">
    <property type="component" value="Unplaced"/>
</dbReference>
<feature type="compositionally biased region" description="Basic and acidic residues" evidence="3">
    <location>
        <begin position="1"/>
        <end position="13"/>
    </location>
</feature>
<organism evidence="4 5">
    <name type="scientific">Priapulus caudatus</name>
    <name type="common">Priapulid worm</name>
    <dbReference type="NCBI Taxonomy" id="37621"/>
    <lineage>
        <taxon>Eukaryota</taxon>
        <taxon>Metazoa</taxon>
        <taxon>Ecdysozoa</taxon>
        <taxon>Scalidophora</taxon>
        <taxon>Priapulida</taxon>
        <taxon>Priapulimorpha</taxon>
        <taxon>Priapulimorphida</taxon>
        <taxon>Priapulidae</taxon>
        <taxon>Priapulus</taxon>
    </lineage>
</organism>
<keyword evidence="4" id="KW-1185">Reference proteome</keyword>
<dbReference type="PANTHER" id="PTHR19307:SF14">
    <property type="entry name" value="TUMOR PROTEIN D52"/>
    <property type="match status" value="1"/>
</dbReference>
<comment type="similarity">
    <text evidence="1">Belongs to the TPD52 family.</text>
</comment>
<feature type="compositionally biased region" description="Polar residues" evidence="3">
    <location>
        <begin position="17"/>
        <end position="31"/>
    </location>
</feature>
<dbReference type="PANTHER" id="PTHR19307">
    <property type="entry name" value="TUMOR PROTEIN D52"/>
    <property type="match status" value="1"/>
</dbReference>